<dbReference type="InterPro" id="IPR014729">
    <property type="entry name" value="Rossmann-like_a/b/a_fold"/>
</dbReference>
<dbReference type="CDD" id="cd01714">
    <property type="entry name" value="ETF_beta"/>
    <property type="match status" value="1"/>
</dbReference>
<sequence length="263" mass="28766">MRIVVCIKQVPDIAEMEKMETDPETGNIIREGLPAILNPFDEYAMEEAVSWKERNGDEVIAVTMGPPQAEDALIKCLSMGADQAILLSDRQFAGSDTIATTWTLAGAIRKIGDVDLVLCGQQAIDGDTAQVGPMLAENLHIPQITYVSRLVLEGKYITTTREVEDGYEVVRCKLPALVTVVKGINIPRVPTYNSLSEAMDKEIPVWGAEDLDIEKDRLGLPGSPTAVTRVWTPESRSQGQVLRGEPSELAKQLAEVLLNPLQN</sequence>
<gene>
    <name evidence="2" type="ORF">H8E19_18335</name>
</gene>
<dbReference type="GO" id="GO:0009055">
    <property type="term" value="F:electron transfer activity"/>
    <property type="evidence" value="ECO:0007669"/>
    <property type="project" value="InterPro"/>
</dbReference>
<dbReference type="InterPro" id="IPR033948">
    <property type="entry name" value="ETF_beta_N"/>
</dbReference>
<dbReference type="SUPFAM" id="SSF52402">
    <property type="entry name" value="Adenine nucleotide alpha hydrolases-like"/>
    <property type="match status" value="1"/>
</dbReference>
<evidence type="ECO:0000259" key="1">
    <source>
        <dbReference type="SMART" id="SM00893"/>
    </source>
</evidence>
<feature type="domain" description="Electron transfer flavoprotein alpha/beta-subunit N-terminal" evidence="1">
    <location>
        <begin position="25"/>
        <end position="215"/>
    </location>
</feature>
<dbReference type="PANTHER" id="PTHR21294:SF17">
    <property type="entry name" value="PROTEIN FIXA"/>
    <property type="match status" value="1"/>
</dbReference>
<dbReference type="Pfam" id="PF01012">
    <property type="entry name" value="ETF"/>
    <property type="match status" value="1"/>
</dbReference>
<dbReference type="InterPro" id="IPR012255">
    <property type="entry name" value="ETF_b"/>
</dbReference>
<dbReference type="PIRSF" id="PIRSF000090">
    <property type="entry name" value="Beta-ETF"/>
    <property type="match status" value="1"/>
</dbReference>
<dbReference type="AlphaFoldDB" id="A0A8J6N336"/>
<protein>
    <submittedName>
        <fullName evidence="2">Electron transfer flavoprotein subunit beta/FixA family protein</fullName>
    </submittedName>
</protein>
<organism evidence="2 3">
    <name type="scientific">Candidatus Desulfacyla euxinica</name>
    <dbReference type="NCBI Taxonomy" id="2841693"/>
    <lineage>
        <taxon>Bacteria</taxon>
        <taxon>Deltaproteobacteria</taxon>
        <taxon>Candidatus Desulfacyla</taxon>
    </lineage>
</organism>
<dbReference type="InterPro" id="IPR014730">
    <property type="entry name" value="ETF_a/b_N"/>
</dbReference>
<name>A0A8J6N336_9DELT</name>
<dbReference type="Gene3D" id="3.40.50.620">
    <property type="entry name" value="HUPs"/>
    <property type="match status" value="1"/>
</dbReference>
<accession>A0A8J6N336</accession>
<dbReference type="Proteomes" id="UP000650524">
    <property type="component" value="Unassembled WGS sequence"/>
</dbReference>
<reference evidence="2 3" key="1">
    <citation type="submission" date="2020-08" db="EMBL/GenBank/DDBJ databases">
        <title>Bridging the membrane lipid divide: bacteria of the FCB group superphylum have the potential to synthesize archaeal ether lipids.</title>
        <authorList>
            <person name="Villanueva L."/>
            <person name="Von Meijenfeldt F.A.B."/>
            <person name="Westbye A.B."/>
            <person name="Yadav S."/>
            <person name="Hopmans E.C."/>
            <person name="Dutilh B.E."/>
            <person name="Sinninghe Damste J.S."/>
        </authorList>
    </citation>
    <scope>NUCLEOTIDE SEQUENCE [LARGE SCALE GENOMIC DNA]</scope>
    <source>
        <strain evidence="2">NIOZ-UU27</strain>
    </source>
</reference>
<evidence type="ECO:0000313" key="3">
    <source>
        <dbReference type="Proteomes" id="UP000650524"/>
    </source>
</evidence>
<evidence type="ECO:0000313" key="2">
    <source>
        <dbReference type="EMBL" id="MBC8179367.1"/>
    </source>
</evidence>
<dbReference type="PANTHER" id="PTHR21294">
    <property type="entry name" value="ELECTRON TRANSFER FLAVOPROTEIN BETA-SUBUNIT"/>
    <property type="match status" value="1"/>
</dbReference>
<comment type="caution">
    <text evidence="2">The sequence shown here is derived from an EMBL/GenBank/DDBJ whole genome shotgun (WGS) entry which is preliminary data.</text>
</comment>
<dbReference type="SMART" id="SM00893">
    <property type="entry name" value="ETF"/>
    <property type="match status" value="1"/>
</dbReference>
<dbReference type="EMBL" id="JACNJD010000379">
    <property type="protein sequence ID" value="MBC8179367.1"/>
    <property type="molecule type" value="Genomic_DNA"/>
</dbReference>
<proteinExistence type="predicted"/>